<dbReference type="EMBL" id="JAGGLG010000001">
    <property type="protein sequence ID" value="MBP2016838.1"/>
    <property type="molecule type" value="Genomic_DNA"/>
</dbReference>
<keyword evidence="2" id="KW-0472">Membrane</keyword>
<dbReference type="Pfam" id="PF07676">
    <property type="entry name" value="PD40"/>
    <property type="match status" value="2"/>
</dbReference>
<evidence type="ECO:0000256" key="2">
    <source>
        <dbReference type="SAM" id="Phobius"/>
    </source>
</evidence>
<keyword evidence="4" id="KW-1185">Reference proteome</keyword>
<dbReference type="PANTHER" id="PTHR36842:SF1">
    <property type="entry name" value="PROTEIN TOLB"/>
    <property type="match status" value="1"/>
</dbReference>
<accession>A0ABS4JMS3</accession>
<proteinExistence type="inferred from homology"/>
<evidence type="ECO:0000313" key="4">
    <source>
        <dbReference type="Proteomes" id="UP001519289"/>
    </source>
</evidence>
<evidence type="ECO:0000256" key="1">
    <source>
        <dbReference type="ARBA" id="ARBA00009820"/>
    </source>
</evidence>
<protein>
    <submittedName>
        <fullName evidence="3">Tol biopolymer transport system component</fullName>
    </submittedName>
</protein>
<comment type="caution">
    <text evidence="3">The sequence shown here is derived from an EMBL/GenBank/DDBJ whole genome shotgun (WGS) entry which is preliminary data.</text>
</comment>
<dbReference type="PANTHER" id="PTHR36842">
    <property type="entry name" value="PROTEIN TOLB HOMOLOG"/>
    <property type="match status" value="1"/>
</dbReference>
<keyword evidence="2" id="KW-1133">Transmembrane helix</keyword>
<feature type="transmembrane region" description="Helical" evidence="2">
    <location>
        <begin position="26"/>
        <end position="44"/>
    </location>
</feature>
<dbReference type="Gene3D" id="2.120.10.30">
    <property type="entry name" value="TolB, C-terminal domain"/>
    <property type="match status" value="2"/>
</dbReference>
<dbReference type="InterPro" id="IPR011659">
    <property type="entry name" value="WD40"/>
</dbReference>
<dbReference type="SUPFAM" id="SSF82171">
    <property type="entry name" value="DPP6 N-terminal domain-like"/>
    <property type="match status" value="1"/>
</dbReference>
<dbReference type="Proteomes" id="UP001519289">
    <property type="component" value="Unassembled WGS sequence"/>
</dbReference>
<comment type="similarity">
    <text evidence="1">Belongs to the TolB family.</text>
</comment>
<sequence>MQRIRRAVAGSARPQSIYPVIAGGPHLHGLLLLLGMVLLFRLLLAGDLARLAGGSVPAAGEAQEGAASEGPGGELAAHLTPVTQGAAMDGFAAWSPDGKAIAFMRDGQILLAPGSGRPVRVLTSQPSSWDAGPAWRPDGRSLAFVRLSTRDSLSQVMELTLDEGGRPAGPPRVLAREPGAIGYLAWDPTGSALYYTTSDRIVRVTGPGKREVVFRAPEGWELISGGLAVSRDGRWLIFGGGPRRASGVEYDLYRVPAGGGEPERLTTEGGIMPGLHPGGQLVAYRNPRTATGIYLLNLATGTAERLLADDPRAMYFHPQFSPDGRRLLVSRLLLAPRKERGQGGFTSNIYVYDLD</sequence>
<evidence type="ECO:0000313" key="3">
    <source>
        <dbReference type="EMBL" id="MBP2016838.1"/>
    </source>
</evidence>
<dbReference type="InterPro" id="IPR011042">
    <property type="entry name" value="6-blade_b-propeller_TolB-like"/>
</dbReference>
<keyword evidence="2" id="KW-0812">Transmembrane</keyword>
<dbReference type="RefSeq" id="WP_209464979.1">
    <property type="nucleotide sequence ID" value="NZ_JAGGLG010000001.1"/>
</dbReference>
<gene>
    <name evidence="3" type="ORF">J2Z79_000211</name>
</gene>
<name>A0ABS4JMS3_9FIRM</name>
<reference evidence="3 4" key="1">
    <citation type="submission" date="2021-03" db="EMBL/GenBank/DDBJ databases">
        <title>Genomic Encyclopedia of Type Strains, Phase IV (KMG-IV): sequencing the most valuable type-strain genomes for metagenomic binning, comparative biology and taxonomic classification.</title>
        <authorList>
            <person name="Goeker M."/>
        </authorList>
    </citation>
    <scope>NUCLEOTIDE SEQUENCE [LARGE SCALE GENOMIC DNA]</scope>
    <source>
        <strain evidence="3 4">DSM 27138</strain>
    </source>
</reference>
<organism evidence="3 4">
    <name type="scientific">Symbiobacterium terraclitae</name>
    <dbReference type="NCBI Taxonomy" id="557451"/>
    <lineage>
        <taxon>Bacteria</taxon>
        <taxon>Bacillati</taxon>
        <taxon>Bacillota</taxon>
        <taxon>Clostridia</taxon>
        <taxon>Eubacteriales</taxon>
        <taxon>Symbiobacteriaceae</taxon>
        <taxon>Symbiobacterium</taxon>
    </lineage>
</organism>